<dbReference type="SUPFAM" id="SSF50249">
    <property type="entry name" value="Nucleic acid-binding proteins"/>
    <property type="match status" value="1"/>
</dbReference>
<dbReference type="Pfam" id="PF04057">
    <property type="entry name" value="Rep-A_N"/>
    <property type="match status" value="1"/>
</dbReference>
<protein>
    <recommendedName>
        <fullName evidence="1">Replication factor-A protein 1 N-terminal domain-containing protein</fullName>
    </recommendedName>
</protein>
<dbReference type="GO" id="GO:0006260">
    <property type="term" value="P:DNA replication"/>
    <property type="evidence" value="ECO:0007669"/>
    <property type="project" value="InterPro"/>
</dbReference>
<name>A0A822Z3D1_NELNU</name>
<accession>A0A822Z3D1</accession>
<dbReference type="Gene3D" id="2.40.50.140">
    <property type="entry name" value="Nucleic acid-binding proteins"/>
    <property type="match status" value="1"/>
</dbReference>
<keyword evidence="3" id="KW-1185">Reference proteome</keyword>
<gene>
    <name evidence="2" type="ORF">HUJ06_013855</name>
</gene>
<organism evidence="2 3">
    <name type="scientific">Nelumbo nucifera</name>
    <name type="common">Sacred lotus</name>
    <dbReference type="NCBI Taxonomy" id="4432"/>
    <lineage>
        <taxon>Eukaryota</taxon>
        <taxon>Viridiplantae</taxon>
        <taxon>Streptophyta</taxon>
        <taxon>Embryophyta</taxon>
        <taxon>Tracheophyta</taxon>
        <taxon>Spermatophyta</taxon>
        <taxon>Magnoliopsida</taxon>
        <taxon>Proteales</taxon>
        <taxon>Nelumbonaceae</taxon>
        <taxon>Nelumbo</taxon>
    </lineage>
</organism>
<reference evidence="2 3" key="1">
    <citation type="journal article" date="2020" name="Mol. Biol. Evol.">
        <title>Distinct Expression and Methylation Patterns for Genes with Different Fates following a Single Whole-Genome Duplication in Flowering Plants.</title>
        <authorList>
            <person name="Shi T."/>
            <person name="Rahmani R.S."/>
            <person name="Gugger P.F."/>
            <person name="Wang M."/>
            <person name="Li H."/>
            <person name="Zhang Y."/>
            <person name="Li Z."/>
            <person name="Wang Q."/>
            <person name="Van de Peer Y."/>
            <person name="Marchal K."/>
            <person name="Chen J."/>
        </authorList>
    </citation>
    <scope>NUCLEOTIDE SEQUENCE [LARGE SCALE GENOMIC DNA]</scope>
    <source>
        <tissue evidence="2">Leaf</tissue>
    </source>
</reference>
<feature type="domain" description="Replication factor-A protein 1 N-terminal" evidence="1">
    <location>
        <begin position="1"/>
        <end position="33"/>
    </location>
</feature>
<dbReference type="InterPro" id="IPR007199">
    <property type="entry name" value="Rep_factor-A_N"/>
</dbReference>
<dbReference type="AlphaFoldDB" id="A0A822Z3D1"/>
<evidence type="ECO:0000313" key="3">
    <source>
        <dbReference type="Proteomes" id="UP000607653"/>
    </source>
</evidence>
<comment type="caution">
    <text evidence="2">The sequence shown here is derived from an EMBL/GenBank/DDBJ whole genome shotgun (WGS) entry which is preliminary data.</text>
</comment>
<dbReference type="GO" id="GO:0003677">
    <property type="term" value="F:DNA binding"/>
    <property type="evidence" value="ECO:0007669"/>
    <property type="project" value="InterPro"/>
</dbReference>
<dbReference type="Proteomes" id="UP000607653">
    <property type="component" value="Unassembled WGS sequence"/>
</dbReference>
<dbReference type="EMBL" id="DUZY01000005">
    <property type="protein sequence ID" value="DAD39532.1"/>
    <property type="molecule type" value="Genomic_DNA"/>
</dbReference>
<evidence type="ECO:0000259" key="1">
    <source>
        <dbReference type="Pfam" id="PF04057"/>
    </source>
</evidence>
<evidence type="ECO:0000313" key="2">
    <source>
        <dbReference type="EMBL" id="DAD39532.1"/>
    </source>
</evidence>
<dbReference type="GO" id="GO:0005634">
    <property type="term" value="C:nucleus"/>
    <property type="evidence" value="ECO:0007669"/>
    <property type="project" value="InterPro"/>
</dbReference>
<proteinExistence type="predicted"/>
<sequence>MLLTQMNSLVKSGKLQKGSVVRLTQFVCNVIQGRM</sequence>
<dbReference type="InterPro" id="IPR012340">
    <property type="entry name" value="NA-bd_OB-fold"/>
</dbReference>